<name>A0ACB7ZPE1_9AGAM</name>
<protein>
    <submittedName>
        <fullName evidence="1">Uncharacterized protein</fullName>
    </submittedName>
</protein>
<reference evidence="1" key="1">
    <citation type="journal article" date="2021" name="New Phytol.">
        <title>Evolutionary innovations through gain and loss of genes in the ectomycorrhizal Boletales.</title>
        <authorList>
            <person name="Wu G."/>
            <person name="Miyauchi S."/>
            <person name="Morin E."/>
            <person name="Kuo A."/>
            <person name="Drula E."/>
            <person name="Varga T."/>
            <person name="Kohler A."/>
            <person name="Feng B."/>
            <person name="Cao Y."/>
            <person name="Lipzen A."/>
            <person name="Daum C."/>
            <person name="Hundley H."/>
            <person name="Pangilinan J."/>
            <person name="Johnson J."/>
            <person name="Barry K."/>
            <person name="LaButti K."/>
            <person name="Ng V."/>
            <person name="Ahrendt S."/>
            <person name="Min B."/>
            <person name="Choi I.G."/>
            <person name="Park H."/>
            <person name="Plett J.M."/>
            <person name="Magnuson J."/>
            <person name="Spatafora J.W."/>
            <person name="Nagy L.G."/>
            <person name="Henrissat B."/>
            <person name="Grigoriev I.V."/>
            <person name="Yang Z.L."/>
            <person name="Xu J."/>
            <person name="Martin F.M."/>
        </authorList>
    </citation>
    <scope>NUCLEOTIDE SEQUENCE</scope>
    <source>
        <strain evidence="1">ATCC 28755</strain>
    </source>
</reference>
<dbReference type="EMBL" id="MU269369">
    <property type="protein sequence ID" value="KAH7902945.1"/>
    <property type="molecule type" value="Genomic_DNA"/>
</dbReference>
<dbReference type="Proteomes" id="UP000790377">
    <property type="component" value="Unassembled WGS sequence"/>
</dbReference>
<comment type="caution">
    <text evidence="1">The sequence shown here is derived from an EMBL/GenBank/DDBJ whole genome shotgun (WGS) entry which is preliminary data.</text>
</comment>
<feature type="non-terminal residue" evidence="1">
    <location>
        <position position="715"/>
    </location>
</feature>
<keyword evidence="2" id="KW-1185">Reference proteome</keyword>
<evidence type="ECO:0000313" key="2">
    <source>
        <dbReference type="Proteomes" id="UP000790377"/>
    </source>
</evidence>
<sequence length="715" mass="79811">MIGGWLLANHKITGDEHATYHWKGIPKALRSRIEGRLLALEPLRDMSSPFAVADVIAAAEKCFQRDRFDSGLVYSDSDSDSESASYDSDDETESSELESSSSEEERKKPHRKTSKTKKTRTKTHRKHKSSADSSEDEAPTKAKAKSTTRKKPTNAPVPQDEVEELIQQLNKMAIDDKRYGLLYFRAVKLDRSVKEVVRAPKLQSNTNEANTTGGVRNGQRTTTSANGNKNNMNTAPQYPTNSRTTGCFGCGVDGHTLYNCPVIEQLVTSGRATRDRRGRLATPDGQTIRRQGDETLVQAMERATTAPAAHLVTGNRVPEQWVFPNDEDDDEPVYVVPLASDSENEGVGAYPVERNEKGTRRVRREQFDAVCPPTLSEVRERQRAERKARERRAEERGKNVDVPSANAPRKEGMGQKNIPDPSKIPPPFPIPVRPAPTIPTAPSIPKGPAVRDDEMRVDAPARRKEQPTRKDYGDEDIMEEDKDTRKRPEGRKNGNEDKSKNESKVNPSEFEPRRNVPRRSELAAHVDPKIVLQKLLQTPVQMAVGEILGVSKELSNVLTENLRSKPLRPDTPRFEAHSIWTKTRGLLIRLRMHCDEKPITAIIDTGSQLNIVNRNAWKTIINRPMDIAKSMSMNDANGGEGLLRGLVPNVPLHCGGVVTEASLFVGEHVPFQLLLGRPWQRGNFVSIDEHQDGTYLLFKDSGGNHVQFEVLVTPD</sequence>
<proteinExistence type="predicted"/>
<gene>
    <name evidence="1" type="ORF">BJ138DRAFT_1199218</name>
</gene>
<accession>A0ACB7ZPE1</accession>
<organism evidence="1 2">
    <name type="scientific">Hygrophoropsis aurantiaca</name>
    <dbReference type="NCBI Taxonomy" id="72124"/>
    <lineage>
        <taxon>Eukaryota</taxon>
        <taxon>Fungi</taxon>
        <taxon>Dikarya</taxon>
        <taxon>Basidiomycota</taxon>
        <taxon>Agaricomycotina</taxon>
        <taxon>Agaricomycetes</taxon>
        <taxon>Agaricomycetidae</taxon>
        <taxon>Boletales</taxon>
        <taxon>Coniophorineae</taxon>
        <taxon>Hygrophoropsidaceae</taxon>
        <taxon>Hygrophoropsis</taxon>
    </lineage>
</organism>
<evidence type="ECO:0000313" key="1">
    <source>
        <dbReference type="EMBL" id="KAH7902945.1"/>
    </source>
</evidence>